<evidence type="ECO:0000256" key="3">
    <source>
        <dbReference type="ARBA" id="ARBA00022692"/>
    </source>
</evidence>
<dbReference type="Proteomes" id="UP000292362">
    <property type="component" value="Unassembled WGS sequence"/>
</dbReference>
<evidence type="ECO:0000313" key="10">
    <source>
        <dbReference type="Proteomes" id="UP000292362"/>
    </source>
</evidence>
<dbReference type="SMART" id="SM00724">
    <property type="entry name" value="TLC"/>
    <property type="match status" value="1"/>
</dbReference>
<comment type="subcellular location">
    <subcellularLocation>
        <location evidence="1">Membrane</location>
        <topology evidence="1">Multi-pass membrane protein</topology>
    </subcellularLocation>
</comment>
<feature type="transmembrane region" description="Helical" evidence="7">
    <location>
        <begin position="20"/>
        <end position="37"/>
    </location>
</feature>
<dbReference type="PROSITE" id="PS50922">
    <property type="entry name" value="TLC"/>
    <property type="match status" value="1"/>
</dbReference>
<evidence type="ECO:0000259" key="8">
    <source>
        <dbReference type="PROSITE" id="PS50922"/>
    </source>
</evidence>
<dbReference type="PIRSF" id="PIRSF005225">
    <property type="entry name" value="LAG1_LAC1"/>
    <property type="match status" value="1"/>
</dbReference>
<dbReference type="InterPro" id="IPR006634">
    <property type="entry name" value="TLC-dom"/>
</dbReference>
<dbReference type="AlphaFoldDB" id="A0A4Q9L9R0"/>
<dbReference type="VEuPathDB" id="MicrosporidiaDB:CWI37_0131p0010"/>
<evidence type="ECO:0000256" key="5">
    <source>
        <dbReference type="ARBA" id="ARBA00023136"/>
    </source>
</evidence>
<feature type="transmembrane region" description="Helical" evidence="7">
    <location>
        <begin position="136"/>
        <end position="155"/>
    </location>
</feature>
<keyword evidence="5 6" id="KW-0472">Membrane</keyword>
<gene>
    <name evidence="9" type="ORF">CWI37_0131p0010</name>
</gene>
<dbReference type="GO" id="GO:0050291">
    <property type="term" value="F:sphingosine N-acyltransferase activity"/>
    <property type="evidence" value="ECO:0007669"/>
    <property type="project" value="InterPro"/>
</dbReference>
<feature type="domain" description="TLC" evidence="8">
    <location>
        <begin position="61"/>
        <end position="261"/>
    </location>
</feature>
<feature type="transmembrane region" description="Helical" evidence="7">
    <location>
        <begin position="111"/>
        <end position="129"/>
    </location>
</feature>
<proteinExistence type="inferred from homology"/>
<comment type="caution">
    <text evidence="9">The sequence shown here is derived from an EMBL/GenBank/DDBJ whole genome shotgun (WGS) entry which is preliminary data.</text>
</comment>
<feature type="transmembrane region" description="Helical" evidence="7">
    <location>
        <begin position="193"/>
        <end position="216"/>
    </location>
</feature>
<dbReference type="PANTHER" id="PTHR12560">
    <property type="entry name" value="LONGEVITY ASSURANCE FACTOR 1 LAG1"/>
    <property type="match status" value="1"/>
</dbReference>
<protein>
    <submittedName>
        <fullName evidence="9">TLC domain-containing protein</fullName>
    </submittedName>
</protein>
<dbReference type="PANTHER" id="PTHR12560:SF0">
    <property type="entry name" value="LD18904P"/>
    <property type="match status" value="1"/>
</dbReference>
<evidence type="ECO:0000313" key="9">
    <source>
        <dbReference type="EMBL" id="TBU04473.1"/>
    </source>
</evidence>
<organism evidence="9 10">
    <name type="scientific">Hamiltosporidium tvaerminnensis</name>
    <dbReference type="NCBI Taxonomy" id="1176355"/>
    <lineage>
        <taxon>Eukaryota</taxon>
        <taxon>Fungi</taxon>
        <taxon>Fungi incertae sedis</taxon>
        <taxon>Microsporidia</taxon>
        <taxon>Dubosqiidae</taxon>
        <taxon>Hamiltosporidium</taxon>
    </lineage>
</organism>
<dbReference type="GO" id="GO:0046513">
    <property type="term" value="P:ceramide biosynthetic process"/>
    <property type="evidence" value="ECO:0007669"/>
    <property type="project" value="InterPro"/>
</dbReference>
<dbReference type="InterPro" id="IPR016439">
    <property type="entry name" value="Lag1/Lac1-like"/>
</dbReference>
<name>A0A4Q9L9R0_9MICR</name>
<feature type="transmembrane region" description="Helical" evidence="7">
    <location>
        <begin position="228"/>
        <end position="253"/>
    </location>
</feature>
<reference evidence="9 10" key="1">
    <citation type="submission" date="2017-12" db="EMBL/GenBank/DDBJ databases">
        <authorList>
            <person name="Pombert J.-F."/>
            <person name="Haag K.L."/>
            <person name="Ebert D."/>
        </authorList>
    </citation>
    <scope>NUCLEOTIDE SEQUENCE [LARGE SCALE GENOMIC DNA]</scope>
    <source>
        <strain evidence="9">FI-OER-3-3</strain>
    </source>
</reference>
<evidence type="ECO:0000256" key="7">
    <source>
        <dbReference type="SAM" id="Phobius"/>
    </source>
</evidence>
<accession>A0A4Q9L9R0</accession>
<dbReference type="GO" id="GO:0016020">
    <property type="term" value="C:membrane"/>
    <property type="evidence" value="ECO:0007669"/>
    <property type="project" value="UniProtKB-SubCell"/>
</dbReference>
<evidence type="ECO:0000256" key="1">
    <source>
        <dbReference type="ARBA" id="ARBA00004141"/>
    </source>
</evidence>
<evidence type="ECO:0000256" key="4">
    <source>
        <dbReference type="ARBA" id="ARBA00022989"/>
    </source>
</evidence>
<keyword evidence="3 6" id="KW-0812">Transmembrane</keyword>
<sequence length="283" mass="33233">MRHEWKNRILNTDINILSDTIYLLIIVTVMISIRKIIMTKLANKILQESGLKKSQKKLVETKFRGSLYRFITYSTFITYGIITTCNEEWLLSPFKYTLSWPNNFIPSKVKFYYFMEFSYYFSSLILLFYEPRMSDFYQMVLHHIITLFLIFGSYFKNLLRYGVTVMIIHDIADPFMEFAKLNFYLKKQRKADIVFSIFASVFIISRGIVFPGYIILPAGYFCIEYSGGNIFLLLILAMAFLFVLNVIWAFFIIKMVIKFAKSGTIKGDIRTDDSETVEKLKGS</sequence>
<dbReference type="Pfam" id="PF03798">
    <property type="entry name" value="TRAM_LAG1_CLN8"/>
    <property type="match status" value="1"/>
</dbReference>
<evidence type="ECO:0000256" key="6">
    <source>
        <dbReference type="PROSITE-ProRule" id="PRU00205"/>
    </source>
</evidence>
<evidence type="ECO:0000256" key="2">
    <source>
        <dbReference type="ARBA" id="ARBA00009808"/>
    </source>
</evidence>
<dbReference type="EMBL" id="PITJ01000131">
    <property type="protein sequence ID" value="TBU04473.1"/>
    <property type="molecule type" value="Genomic_DNA"/>
</dbReference>
<comment type="similarity">
    <text evidence="2">Belongs to the sphingosine N-acyltransferase family.</text>
</comment>
<keyword evidence="4 7" id="KW-1133">Transmembrane helix</keyword>